<proteinExistence type="predicted"/>
<protein>
    <submittedName>
        <fullName evidence="1">Ankyrin repeat-containing protein</fullName>
    </submittedName>
</protein>
<organism evidence="1 2">
    <name type="scientific">Cedratvirus kamchatka</name>
    <dbReference type="NCBI Taxonomy" id="2716914"/>
    <lineage>
        <taxon>Viruses</taxon>
        <taxon>Pithoviruses</taxon>
        <taxon>Orthocedratvirinae</taxon>
        <taxon>Alphacedratvirus</taxon>
        <taxon>Alphacedratvirus rossiense</taxon>
    </lineage>
</organism>
<dbReference type="EMBL" id="MN873693">
    <property type="protein sequence ID" value="QIN54438.1"/>
    <property type="molecule type" value="Genomic_DNA"/>
</dbReference>
<name>A0A6G8MYU6_9VIRU</name>
<dbReference type="InterPro" id="IPR052050">
    <property type="entry name" value="SecEffector_AnkRepeat"/>
</dbReference>
<keyword evidence="2" id="KW-1185">Reference proteome</keyword>
<gene>
    <name evidence="1" type="primary">ck313</name>
</gene>
<accession>A0A6G8MYU6</accession>
<evidence type="ECO:0000313" key="1">
    <source>
        <dbReference type="EMBL" id="QIN54438.1"/>
    </source>
</evidence>
<dbReference type="Gene3D" id="1.25.40.20">
    <property type="entry name" value="Ankyrin repeat-containing domain"/>
    <property type="match status" value="1"/>
</dbReference>
<dbReference type="SUPFAM" id="SSF48403">
    <property type="entry name" value="Ankyrin repeat"/>
    <property type="match status" value="1"/>
</dbReference>
<dbReference type="PANTHER" id="PTHR46586">
    <property type="entry name" value="ANKYRIN REPEAT-CONTAINING PROTEIN"/>
    <property type="match status" value="1"/>
</dbReference>
<dbReference type="PANTHER" id="PTHR46586:SF3">
    <property type="entry name" value="ANKYRIN REPEAT-CONTAINING PROTEIN"/>
    <property type="match status" value="1"/>
</dbReference>
<dbReference type="Proteomes" id="UP001224087">
    <property type="component" value="Segment"/>
</dbReference>
<dbReference type="InterPro" id="IPR036770">
    <property type="entry name" value="Ankyrin_rpt-contain_sf"/>
</dbReference>
<reference evidence="1" key="1">
    <citation type="submission" date="2019-12" db="EMBL/GenBank/DDBJ databases">
        <title>The DNA Methylation Landscape of Giant Viruses.</title>
        <authorList>
            <person name="Jeudy S."/>
            <person name="Rigou S."/>
            <person name="Alempic J.-M."/>
            <person name="Claverie J.-M."/>
            <person name="Abergel C."/>
            <person name="Legendre M."/>
        </authorList>
    </citation>
    <scope>NUCLEOTIDE SEQUENCE</scope>
    <source>
        <strain evidence="1">P4</strain>
    </source>
</reference>
<evidence type="ECO:0000313" key="2">
    <source>
        <dbReference type="Proteomes" id="UP001224087"/>
    </source>
</evidence>
<sequence length="211" mass="24669">MQAVYEEIFLFSGGYNFLNCQVCKEFRYMIKEVNGLAYLDSLCEFGEQVKITNKEIVIKAIRFGHVNILERNQNLVPSDVYYLSIIHNQLKVMQWAKSKEFPWSETTISTAATYGRLEIMKWLKTQGFSLGTAQFSNAICAGHLHILKWMKEEGYQHYRDVWNCYSAAYWGHLEILKWLKENNCPFNEWAGSAATERGHSEVLEWLKDNDK</sequence>